<keyword evidence="1" id="KW-0472">Membrane</keyword>
<organism evidence="2 3">
    <name type="scientific">Byssothecium circinans</name>
    <dbReference type="NCBI Taxonomy" id="147558"/>
    <lineage>
        <taxon>Eukaryota</taxon>
        <taxon>Fungi</taxon>
        <taxon>Dikarya</taxon>
        <taxon>Ascomycota</taxon>
        <taxon>Pezizomycotina</taxon>
        <taxon>Dothideomycetes</taxon>
        <taxon>Pleosporomycetidae</taxon>
        <taxon>Pleosporales</taxon>
        <taxon>Massarineae</taxon>
        <taxon>Massarinaceae</taxon>
        <taxon>Byssothecium</taxon>
    </lineage>
</organism>
<proteinExistence type="predicted"/>
<keyword evidence="1" id="KW-0812">Transmembrane</keyword>
<dbReference type="EMBL" id="ML977011">
    <property type="protein sequence ID" value="KAF1952389.1"/>
    <property type="molecule type" value="Genomic_DNA"/>
</dbReference>
<dbReference type="AlphaFoldDB" id="A0A6A5TL00"/>
<evidence type="ECO:0000313" key="2">
    <source>
        <dbReference type="EMBL" id="KAF1952389.1"/>
    </source>
</evidence>
<protein>
    <submittedName>
        <fullName evidence="2">Uncharacterized protein</fullName>
    </submittedName>
</protein>
<dbReference type="Proteomes" id="UP000800035">
    <property type="component" value="Unassembled WGS sequence"/>
</dbReference>
<accession>A0A6A5TL00</accession>
<feature type="transmembrane region" description="Helical" evidence="1">
    <location>
        <begin position="17"/>
        <end position="35"/>
    </location>
</feature>
<keyword evidence="1" id="KW-1133">Transmembrane helix</keyword>
<name>A0A6A5TL00_9PLEO</name>
<keyword evidence="3" id="KW-1185">Reference proteome</keyword>
<evidence type="ECO:0000256" key="1">
    <source>
        <dbReference type="SAM" id="Phobius"/>
    </source>
</evidence>
<sequence>MVISGKQAYGRGFSLEFFWGLFKGFWFFFVMRFLGIQHHGASAMISGHLAMQPAMKRRVTIAPSPRERRNDNTTATEHAKSWIQYSLLRE</sequence>
<evidence type="ECO:0000313" key="3">
    <source>
        <dbReference type="Proteomes" id="UP000800035"/>
    </source>
</evidence>
<reference evidence="2" key="1">
    <citation type="journal article" date="2020" name="Stud. Mycol.">
        <title>101 Dothideomycetes genomes: a test case for predicting lifestyles and emergence of pathogens.</title>
        <authorList>
            <person name="Haridas S."/>
            <person name="Albert R."/>
            <person name="Binder M."/>
            <person name="Bloem J."/>
            <person name="Labutti K."/>
            <person name="Salamov A."/>
            <person name="Andreopoulos B."/>
            <person name="Baker S."/>
            <person name="Barry K."/>
            <person name="Bills G."/>
            <person name="Bluhm B."/>
            <person name="Cannon C."/>
            <person name="Castanera R."/>
            <person name="Culley D."/>
            <person name="Daum C."/>
            <person name="Ezra D."/>
            <person name="Gonzalez J."/>
            <person name="Henrissat B."/>
            <person name="Kuo A."/>
            <person name="Liang C."/>
            <person name="Lipzen A."/>
            <person name="Lutzoni F."/>
            <person name="Magnuson J."/>
            <person name="Mondo S."/>
            <person name="Nolan M."/>
            <person name="Ohm R."/>
            <person name="Pangilinan J."/>
            <person name="Park H.-J."/>
            <person name="Ramirez L."/>
            <person name="Alfaro M."/>
            <person name="Sun H."/>
            <person name="Tritt A."/>
            <person name="Yoshinaga Y."/>
            <person name="Zwiers L.-H."/>
            <person name="Turgeon B."/>
            <person name="Goodwin S."/>
            <person name="Spatafora J."/>
            <person name="Crous P."/>
            <person name="Grigoriev I."/>
        </authorList>
    </citation>
    <scope>NUCLEOTIDE SEQUENCE</scope>
    <source>
        <strain evidence="2">CBS 675.92</strain>
    </source>
</reference>
<gene>
    <name evidence="2" type="ORF">CC80DRAFT_179839</name>
</gene>